<reference evidence="1" key="1">
    <citation type="submission" date="2021-10" db="EMBL/GenBank/DDBJ databases">
        <title>Melipona bicolor Genome sequencing and assembly.</title>
        <authorList>
            <person name="Araujo N.S."/>
            <person name="Arias M.C."/>
        </authorList>
    </citation>
    <scope>NUCLEOTIDE SEQUENCE</scope>
    <source>
        <strain evidence="1">USP_2M_L1-L4_2017</strain>
        <tissue evidence="1">Whole body</tissue>
    </source>
</reference>
<name>A0AA40FDD7_9HYME</name>
<keyword evidence="2" id="KW-1185">Reference proteome</keyword>
<organism evidence="1 2">
    <name type="scientific">Melipona bicolor</name>
    <dbReference type="NCBI Taxonomy" id="60889"/>
    <lineage>
        <taxon>Eukaryota</taxon>
        <taxon>Metazoa</taxon>
        <taxon>Ecdysozoa</taxon>
        <taxon>Arthropoda</taxon>
        <taxon>Hexapoda</taxon>
        <taxon>Insecta</taxon>
        <taxon>Pterygota</taxon>
        <taxon>Neoptera</taxon>
        <taxon>Endopterygota</taxon>
        <taxon>Hymenoptera</taxon>
        <taxon>Apocrita</taxon>
        <taxon>Aculeata</taxon>
        <taxon>Apoidea</taxon>
        <taxon>Anthophila</taxon>
        <taxon>Apidae</taxon>
        <taxon>Melipona</taxon>
    </lineage>
</organism>
<dbReference type="Proteomes" id="UP001177670">
    <property type="component" value="Unassembled WGS sequence"/>
</dbReference>
<sequence length="171" mass="19644">MTVKRYETSCRVRVKCCAMRRRGVEKTCPAHRTALHMACLSRDDLMTHDSVCGKHAIVWRSHDRSRGLGKRVKRAGDRGRFRNETETASRCTGYDVPYWSCVPVVPVVRGSAYELHPADIALTRTSDNIFNYRHLDEGSRDSTRANDRGPVLRLNSVMSRYDTREYSMLYA</sequence>
<comment type="caution">
    <text evidence="1">The sequence shown here is derived from an EMBL/GenBank/DDBJ whole genome shotgun (WGS) entry which is preliminary data.</text>
</comment>
<gene>
    <name evidence="1" type="ORF">K0M31_018151</name>
</gene>
<dbReference type="EMBL" id="JAHYIQ010000063">
    <property type="protein sequence ID" value="KAK1116762.1"/>
    <property type="molecule type" value="Genomic_DNA"/>
</dbReference>
<evidence type="ECO:0000313" key="2">
    <source>
        <dbReference type="Proteomes" id="UP001177670"/>
    </source>
</evidence>
<accession>A0AA40FDD7</accession>
<proteinExistence type="predicted"/>
<evidence type="ECO:0000313" key="1">
    <source>
        <dbReference type="EMBL" id="KAK1116762.1"/>
    </source>
</evidence>
<dbReference type="AlphaFoldDB" id="A0AA40FDD7"/>
<protein>
    <submittedName>
        <fullName evidence="1">Uncharacterized protein</fullName>
    </submittedName>
</protein>